<protein>
    <recommendedName>
        <fullName evidence="7">ABC transporter domain-containing protein</fullName>
    </recommendedName>
</protein>
<gene>
    <name evidence="5" type="ORF">BGZ65_000556</name>
</gene>
<dbReference type="AlphaFoldDB" id="A0A9P6LR41"/>
<comment type="caution">
    <text evidence="5">The sequence shown here is derived from an EMBL/GenBank/DDBJ whole genome shotgun (WGS) entry which is preliminary data.</text>
</comment>
<dbReference type="GO" id="GO:0016020">
    <property type="term" value="C:membrane"/>
    <property type="evidence" value="ECO:0007669"/>
    <property type="project" value="TreeGrafter"/>
</dbReference>
<proteinExistence type="predicted"/>
<evidence type="ECO:0008006" key="7">
    <source>
        <dbReference type="Google" id="ProtNLM"/>
    </source>
</evidence>
<keyword evidence="2" id="KW-0677">Repeat</keyword>
<evidence type="ECO:0000256" key="4">
    <source>
        <dbReference type="ARBA" id="ARBA00022840"/>
    </source>
</evidence>
<dbReference type="PANTHER" id="PTHR24223:SF443">
    <property type="entry name" value="MULTIDRUG-RESISTANCE LIKE PROTEIN 1, ISOFORM I"/>
    <property type="match status" value="1"/>
</dbReference>
<sequence length="102" mass="11179">ENILFGNEHDEARNKQAIHASGMEPDIAILPAGDMTEIEERGINISSGQKQRVSLSLSLARAAYANPDIYLLDDSLSAVDAHANKHLWEIILGPKGMLRDKT</sequence>
<evidence type="ECO:0000256" key="2">
    <source>
        <dbReference type="ARBA" id="ARBA00022737"/>
    </source>
</evidence>
<dbReference type="GO" id="GO:0042626">
    <property type="term" value="F:ATPase-coupled transmembrane transporter activity"/>
    <property type="evidence" value="ECO:0007669"/>
    <property type="project" value="TreeGrafter"/>
</dbReference>
<dbReference type="InterPro" id="IPR027417">
    <property type="entry name" value="P-loop_NTPase"/>
</dbReference>
<evidence type="ECO:0000313" key="6">
    <source>
        <dbReference type="Proteomes" id="UP000749646"/>
    </source>
</evidence>
<dbReference type="Proteomes" id="UP000749646">
    <property type="component" value="Unassembled WGS sequence"/>
</dbReference>
<reference evidence="5" key="1">
    <citation type="journal article" date="2020" name="Fungal Divers.">
        <title>Resolving the Mortierellaceae phylogeny through synthesis of multi-gene phylogenetics and phylogenomics.</title>
        <authorList>
            <person name="Vandepol N."/>
            <person name="Liber J."/>
            <person name="Desiro A."/>
            <person name="Na H."/>
            <person name="Kennedy M."/>
            <person name="Barry K."/>
            <person name="Grigoriev I.V."/>
            <person name="Miller A.N."/>
            <person name="O'Donnell K."/>
            <person name="Stajich J.E."/>
            <person name="Bonito G."/>
        </authorList>
    </citation>
    <scope>NUCLEOTIDE SEQUENCE</scope>
    <source>
        <strain evidence="5">MES-2147</strain>
    </source>
</reference>
<comment type="subcellular location">
    <subcellularLocation>
        <location evidence="1">Endomembrane system</location>
        <topology evidence="1">Multi-pass membrane protein</topology>
    </subcellularLocation>
</comment>
<dbReference type="Gene3D" id="3.40.50.300">
    <property type="entry name" value="P-loop containing nucleotide triphosphate hydrolases"/>
    <property type="match status" value="1"/>
</dbReference>
<keyword evidence="6" id="KW-1185">Reference proteome</keyword>
<evidence type="ECO:0000256" key="3">
    <source>
        <dbReference type="ARBA" id="ARBA00022741"/>
    </source>
</evidence>
<feature type="non-terminal residue" evidence="5">
    <location>
        <position position="1"/>
    </location>
</feature>
<dbReference type="InterPro" id="IPR050173">
    <property type="entry name" value="ABC_transporter_C-like"/>
</dbReference>
<dbReference type="GO" id="GO:0012505">
    <property type="term" value="C:endomembrane system"/>
    <property type="evidence" value="ECO:0007669"/>
    <property type="project" value="UniProtKB-SubCell"/>
</dbReference>
<accession>A0A9P6LR41</accession>
<name>A0A9P6LR41_9FUNG</name>
<evidence type="ECO:0000313" key="5">
    <source>
        <dbReference type="EMBL" id="KAF9915806.1"/>
    </source>
</evidence>
<keyword evidence="4" id="KW-0067">ATP-binding</keyword>
<dbReference type="EMBL" id="JAAAHW010012091">
    <property type="protein sequence ID" value="KAF9915806.1"/>
    <property type="molecule type" value="Genomic_DNA"/>
</dbReference>
<evidence type="ECO:0000256" key="1">
    <source>
        <dbReference type="ARBA" id="ARBA00004127"/>
    </source>
</evidence>
<dbReference type="SUPFAM" id="SSF52540">
    <property type="entry name" value="P-loop containing nucleoside triphosphate hydrolases"/>
    <property type="match status" value="1"/>
</dbReference>
<organism evidence="5 6">
    <name type="scientific">Modicella reniformis</name>
    <dbReference type="NCBI Taxonomy" id="1440133"/>
    <lineage>
        <taxon>Eukaryota</taxon>
        <taxon>Fungi</taxon>
        <taxon>Fungi incertae sedis</taxon>
        <taxon>Mucoromycota</taxon>
        <taxon>Mortierellomycotina</taxon>
        <taxon>Mortierellomycetes</taxon>
        <taxon>Mortierellales</taxon>
        <taxon>Mortierellaceae</taxon>
        <taxon>Modicella</taxon>
    </lineage>
</organism>
<dbReference type="OrthoDB" id="6500128at2759"/>
<dbReference type="PANTHER" id="PTHR24223">
    <property type="entry name" value="ATP-BINDING CASSETTE SUB-FAMILY C"/>
    <property type="match status" value="1"/>
</dbReference>
<keyword evidence="3" id="KW-0547">Nucleotide-binding</keyword>
<dbReference type="GO" id="GO:0005524">
    <property type="term" value="F:ATP binding"/>
    <property type="evidence" value="ECO:0007669"/>
    <property type="project" value="UniProtKB-KW"/>
</dbReference>